<comment type="similarity">
    <text evidence="1 2">Belongs to the short-chain dehydrogenases/reductases (SDR) family.</text>
</comment>
<dbReference type="PRINTS" id="PR00080">
    <property type="entry name" value="SDRFAMILY"/>
</dbReference>
<evidence type="ECO:0000256" key="1">
    <source>
        <dbReference type="ARBA" id="ARBA00006484"/>
    </source>
</evidence>
<protein>
    <submittedName>
        <fullName evidence="3">SDR family oxidoreductase</fullName>
    </submittedName>
</protein>
<proteinExistence type="inferred from homology"/>
<organism evidence="3 4">
    <name type="scientific">Salinimicrobium gaetbulicola</name>
    <dbReference type="NCBI Taxonomy" id="999702"/>
    <lineage>
        <taxon>Bacteria</taxon>
        <taxon>Pseudomonadati</taxon>
        <taxon>Bacteroidota</taxon>
        <taxon>Flavobacteriia</taxon>
        <taxon>Flavobacteriales</taxon>
        <taxon>Flavobacteriaceae</taxon>
        <taxon>Salinimicrobium</taxon>
    </lineage>
</organism>
<dbReference type="RefSeq" id="WP_380736554.1">
    <property type="nucleotide sequence ID" value="NZ_JBHTJP010000032.1"/>
</dbReference>
<dbReference type="InterPro" id="IPR020904">
    <property type="entry name" value="Sc_DH/Rdtase_CS"/>
</dbReference>
<dbReference type="PANTHER" id="PTHR42879">
    <property type="entry name" value="3-OXOACYL-(ACYL-CARRIER-PROTEIN) REDUCTASE"/>
    <property type="match status" value="1"/>
</dbReference>
<sequence>MILKDKVAFITGGSKGIGYGVARALAEQGVNVGITSRHVEEAEKAAKEISSLGKGEVMGLAADVRDLSSQESAIKKITDKWGQLDILVANAGVGHFGSIEELTVDQWQQTIDTNLTGVFYSMKAAIPSLKSSKGYIFTISSLAGTNFFAGGTAYNASKFGVTGFTQAAMLDLRDHDIKVSTIMPGSVSTYFNEHTPSEADAWKIQIEDIGELVVDLLKMNHRALPSKIEVRPTKPPKK</sequence>
<dbReference type="EMBL" id="JBHTJP010000032">
    <property type="protein sequence ID" value="MFD0975532.1"/>
    <property type="molecule type" value="Genomic_DNA"/>
</dbReference>
<evidence type="ECO:0000313" key="3">
    <source>
        <dbReference type="EMBL" id="MFD0975532.1"/>
    </source>
</evidence>
<dbReference type="PANTHER" id="PTHR42879:SF2">
    <property type="entry name" value="3-OXOACYL-[ACYL-CARRIER-PROTEIN] REDUCTASE FABG"/>
    <property type="match status" value="1"/>
</dbReference>
<dbReference type="PRINTS" id="PR00081">
    <property type="entry name" value="GDHRDH"/>
</dbReference>
<dbReference type="Proteomes" id="UP001597100">
    <property type="component" value="Unassembled WGS sequence"/>
</dbReference>
<keyword evidence="4" id="KW-1185">Reference proteome</keyword>
<gene>
    <name evidence="3" type="ORF">ACFQ1G_01900</name>
</gene>
<dbReference type="SUPFAM" id="SSF51735">
    <property type="entry name" value="NAD(P)-binding Rossmann-fold domains"/>
    <property type="match status" value="1"/>
</dbReference>
<dbReference type="NCBIfam" id="NF005594">
    <property type="entry name" value="PRK07326.1"/>
    <property type="match status" value="1"/>
</dbReference>
<dbReference type="Gene3D" id="3.40.50.720">
    <property type="entry name" value="NAD(P)-binding Rossmann-like Domain"/>
    <property type="match status" value="1"/>
</dbReference>
<comment type="caution">
    <text evidence="3">The sequence shown here is derived from an EMBL/GenBank/DDBJ whole genome shotgun (WGS) entry which is preliminary data.</text>
</comment>
<dbReference type="InterPro" id="IPR036291">
    <property type="entry name" value="NAD(P)-bd_dom_sf"/>
</dbReference>
<accession>A0ABW3IBU0</accession>
<evidence type="ECO:0000313" key="4">
    <source>
        <dbReference type="Proteomes" id="UP001597100"/>
    </source>
</evidence>
<dbReference type="PROSITE" id="PS00061">
    <property type="entry name" value="ADH_SHORT"/>
    <property type="match status" value="1"/>
</dbReference>
<dbReference type="InterPro" id="IPR050259">
    <property type="entry name" value="SDR"/>
</dbReference>
<name>A0ABW3IBU0_9FLAO</name>
<evidence type="ECO:0000256" key="2">
    <source>
        <dbReference type="RuleBase" id="RU000363"/>
    </source>
</evidence>
<reference evidence="4" key="1">
    <citation type="journal article" date="2019" name="Int. J. Syst. Evol. Microbiol.">
        <title>The Global Catalogue of Microorganisms (GCM) 10K type strain sequencing project: providing services to taxonomists for standard genome sequencing and annotation.</title>
        <authorList>
            <consortium name="The Broad Institute Genomics Platform"/>
            <consortium name="The Broad Institute Genome Sequencing Center for Infectious Disease"/>
            <person name="Wu L."/>
            <person name="Ma J."/>
        </authorList>
    </citation>
    <scope>NUCLEOTIDE SEQUENCE [LARGE SCALE GENOMIC DNA]</scope>
    <source>
        <strain evidence="4">CCUG 60898</strain>
    </source>
</reference>
<dbReference type="Pfam" id="PF00106">
    <property type="entry name" value="adh_short"/>
    <property type="match status" value="1"/>
</dbReference>
<dbReference type="InterPro" id="IPR002347">
    <property type="entry name" value="SDR_fam"/>
</dbReference>